<dbReference type="CDD" id="cd03311">
    <property type="entry name" value="CIMS_C_terminal_like"/>
    <property type="match status" value="1"/>
</dbReference>
<dbReference type="GO" id="GO:0008270">
    <property type="term" value="F:zinc ion binding"/>
    <property type="evidence" value="ECO:0007669"/>
    <property type="project" value="InterPro"/>
</dbReference>
<evidence type="ECO:0000313" key="3">
    <source>
        <dbReference type="Proteomes" id="UP000269289"/>
    </source>
</evidence>
<dbReference type="SUPFAM" id="SSF51726">
    <property type="entry name" value="UROD/MetE-like"/>
    <property type="match status" value="1"/>
</dbReference>
<name>A0A3M2JQN1_9CELL</name>
<dbReference type="Pfam" id="PF01717">
    <property type="entry name" value="Meth_synt_2"/>
    <property type="match status" value="1"/>
</dbReference>
<sequence length="402" mass="43882">MIRSTDHILTSHAGSLPRTPELIAANAAREAGEDATGHADLLREAVTDLVRRQVDAGIDVPGDGELGKSMSSAIDYGAWWSYSFQRLGGLELRDGASWIFKDVQSGPGDVRVTGFGRRRDRAAFEEAYADPTSGVFHGGEPKPFPTAVAPVTYTGQDAVAQDAANLRGALDATGAAEGFVTAIAPGSAARMDNDFYGTDEEYVWALADALREEYVAIVDAGLVLQIDDPSMAENWDQITPEPTVEDYVRFTELRVEALNHALRGLPEDQIRYHLCWGSWHGPHTTDLPMKDIVRTMLKVNAGAYSFEAANARHEHEWRVWEDVTLPEGKLILPGVVGHATNVVEHPELVADRIERFARLVGRENVVAATDCGLGGRIHPQIAWAKLDTLVEGAALATQRLWR</sequence>
<dbReference type="Proteomes" id="UP000269289">
    <property type="component" value="Unassembled WGS sequence"/>
</dbReference>
<keyword evidence="2" id="KW-0808">Transferase</keyword>
<feature type="domain" description="Cobalamin-independent methionine synthase MetE C-terminal/archaeal" evidence="1">
    <location>
        <begin position="174"/>
        <end position="393"/>
    </location>
</feature>
<evidence type="ECO:0000313" key="2">
    <source>
        <dbReference type="EMBL" id="RMI13045.1"/>
    </source>
</evidence>
<accession>A0A3M2JQN1</accession>
<dbReference type="InterPro" id="IPR002629">
    <property type="entry name" value="Met_Synth_C/arc"/>
</dbReference>
<keyword evidence="3" id="KW-1185">Reference proteome</keyword>
<gene>
    <name evidence="2" type="ORF">EBM89_06085</name>
</gene>
<reference evidence="2 3" key="1">
    <citation type="submission" date="2018-10" db="EMBL/GenBank/DDBJ databases">
        <title>Isolation, diversity and antifungal activity of actinobacteria from wheat.</title>
        <authorList>
            <person name="Han C."/>
        </authorList>
    </citation>
    <scope>NUCLEOTIDE SEQUENCE [LARGE SCALE GENOMIC DNA]</scope>
    <source>
        <strain evidence="2 3">NEAU-YY56</strain>
    </source>
</reference>
<dbReference type="OrthoDB" id="244285at2"/>
<dbReference type="Gene3D" id="3.20.20.210">
    <property type="match status" value="1"/>
</dbReference>
<dbReference type="RefSeq" id="WP_122148559.1">
    <property type="nucleotide sequence ID" value="NZ_RFFI01000023.1"/>
</dbReference>
<evidence type="ECO:0000259" key="1">
    <source>
        <dbReference type="Pfam" id="PF01717"/>
    </source>
</evidence>
<dbReference type="InterPro" id="IPR038071">
    <property type="entry name" value="UROD/MetE-like_sf"/>
</dbReference>
<dbReference type="PANTHER" id="PTHR43844:SF2">
    <property type="entry name" value="SYNTHASE, VITAMIN-B12 INDEPENDENT, PUTATIVE (AFU_ORTHOLOGUE AFUA_3G12060)-RELATED"/>
    <property type="match status" value="1"/>
</dbReference>
<dbReference type="GO" id="GO:0003871">
    <property type="term" value="F:5-methyltetrahydropteroyltriglutamate-homocysteine S-methyltransferase activity"/>
    <property type="evidence" value="ECO:0007669"/>
    <property type="project" value="InterPro"/>
</dbReference>
<comment type="caution">
    <text evidence="2">The sequence shown here is derived from an EMBL/GenBank/DDBJ whole genome shotgun (WGS) entry which is preliminary data.</text>
</comment>
<dbReference type="EMBL" id="RFFI01000023">
    <property type="protein sequence ID" value="RMI13045.1"/>
    <property type="molecule type" value="Genomic_DNA"/>
</dbReference>
<organism evidence="2 3">
    <name type="scientific">Cellulomonas triticagri</name>
    <dbReference type="NCBI Taxonomy" id="2483352"/>
    <lineage>
        <taxon>Bacteria</taxon>
        <taxon>Bacillati</taxon>
        <taxon>Actinomycetota</taxon>
        <taxon>Actinomycetes</taxon>
        <taxon>Micrococcales</taxon>
        <taxon>Cellulomonadaceae</taxon>
        <taxon>Cellulomonas</taxon>
    </lineage>
</organism>
<protein>
    <submittedName>
        <fullName evidence="2">Epoxyalkane--coenzyme M transferase</fullName>
    </submittedName>
</protein>
<proteinExistence type="predicted"/>
<dbReference type="GO" id="GO:0009086">
    <property type="term" value="P:methionine biosynthetic process"/>
    <property type="evidence" value="ECO:0007669"/>
    <property type="project" value="InterPro"/>
</dbReference>
<dbReference type="PANTHER" id="PTHR43844">
    <property type="entry name" value="METHIONINE SYNTHASE"/>
    <property type="match status" value="1"/>
</dbReference>
<dbReference type="AlphaFoldDB" id="A0A3M2JQN1"/>